<name>A0A165FIE8_9BASI</name>
<dbReference type="EMBL" id="KV423972">
    <property type="protein sequence ID" value="KZT56795.1"/>
    <property type="molecule type" value="Genomic_DNA"/>
</dbReference>
<dbReference type="InParanoid" id="A0A165FIE8"/>
<dbReference type="STRING" id="1353952.A0A165FIE8"/>
<dbReference type="Proteomes" id="UP000076842">
    <property type="component" value="Unassembled WGS sequence"/>
</dbReference>
<reference evidence="2 3" key="1">
    <citation type="journal article" date="2016" name="Mol. Biol. Evol.">
        <title>Comparative Genomics of Early-Diverging Mushroom-Forming Fungi Provides Insights into the Origins of Lignocellulose Decay Capabilities.</title>
        <authorList>
            <person name="Nagy L.G."/>
            <person name="Riley R."/>
            <person name="Tritt A."/>
            <person name="Adam C."/>
            <person name="Daum C."/>
            <person name="Floudas D."/>
            <person name="Sun H."/>
            <person name="Yadav J.S."/>
            <person name="Pangilinan J."/>
            <person name="Larsson K.H."/>
            <person name="Matsuura K."/>
            <person name="Barry K."/>
            <person name="Labutti K."/>
            <person name="Kuo R."/>
            <person name="Ohm R.A."/>
            <person name="Bhattacharya S.S."/>
            <person name="Shirouzu T."/>
            <person name="Yoshinaga Y."/>
            <person name="Martin F.M."/>
            <person name="Grigoriev I.V."/>
            <person name="Hibbett D.S."/>
        </authorList>
    </citation>
    <scope>NUCLEOTIDE SEQUENCE [LARGE SCALE GENOMIC DNA]</scope>
    <source>
        <strain evidence="2 3">HHB12733</strain>
    </source>
</reference>
<evidence type="ECO:0000256" key="1">
    <source>
        <dbReference type="SAM" id="MobiDB-lite"/>
    </source>
</evidence>
<evidence type="ECO:0000313" key="3">
    <source>
        <dbReference type="Proteomes" id="UP000076842"/>
    </source>
</evidence>
<gene>
    <name evidence="2" type="ORF">CALCODRAFT_496949</name>
</gene>
<accession>A0A165FIE8</accession>
<proteinExistence type="predicted"/>
<sequence>MHIDDSTGGFTFDLDLDDLDDDPTLAPPMVPTSVPAPFVPPQRASAAYEPPDAQKSDFSSYPLFFPTWDEDGKPVENHLTLGGRKRPQTFWDAARDKGWMNGWKRETECVVS</sequence>
<protein>
    <submittedName>
        <fullName evidence="2">Uncharacterized protein</fullName>
    </submittedName>
</protein>
<keyword evidence="3" id="KW-1185">Reference proteome</keyword>
<feature type="region of interest" description="Disordered" evidence="1">
    <location>
        <begin position="21"/>
        <end position="55"/>
    </location>
</feature>
<dbReference type="OrthoDB" id="10393954at2759"/>
<organism evidence="2 3">
    <name type="scientific">Calocera cornea HHB12733</name>
    <dbReference type="NCBI Taxonomy" id="1353952"/>
    <lineage>
        <taxon>Eukaryota</taxon>
        <taxon>Fungi</taxon>
        <taxon>Dikarya</taxon>
        <taxon>Basidiomycota</taxon>
        <taxon>Agaricomycotina</taxon>
        <taxon>Dacrymycetes</taxon>
        <taxon>Dacrymycetales</taxon>
        <taxon>Dacrymycetaceae</taxon>
        <taxon>Calocera</taxon>
    </lineage>
</organism>
<evidence type="ECO:0000313" key="2">
    <source>
        <dbReference type="EMBL" id="KZT56795.1"/>
    </source>
</evidence>
<dbReference type="AlphaFoldDB" id="A0A165FIE8"/>